<gene>
    <name evidence="1" type="ORF">DSO57_1010147</name>
</gene>
<reference evidence="1" key="1">
    <citation type="submission" date="2022-04" db="EMBL/GenBank/DDBJ databases">
        <title>Genome of the entomopathogenic fungus Entomophthora muscae.</title>
        <authorList>
            <person name="Elya C."/>
            <person name="Lovett B.R."/>
            <person name="Lee E."/>
            <person name="Macias A.M."/>
            <person name="Hajek A.E."/>
            <person name="De Bivort B.L."/>
            <person name="Kasson M.T."/>
            <person name="De Fine Licht H.H."/>
            <person name="Stajich J.E."/>
        </authorList>
    </citation>
    <scope>NUCLEOTIDE SEQUENCE</scope>
    <source>
        <strain evidence="1">Berkeley</strain>
    </source>
</reference>
<sequence length="66" mass="6857">MAVFLDLLGGVRNIPDTYSCVINKLSPAANVKAPAITKQTSATTAQTPAATTQKPVITKLLSAVNM</sequence>
<accession>A0ACC2THA7</accession>
<comment type="caution">
    <text evidence="1">The sequence shown here is derived from an EMBL/GenBank/DDBJ whole genome shotgun (WGS) entry which is preliminary data.</text>
</comment>
<proteinExistence type="predicted"/>
<keyword evidence="2" id="KW-1185">Reference proteome</keyword>
<dbReference type="EMBL" id="QTSX02002873">
    <property type="protein sequence ID" value="KAJ9074059.1"/>
    <property type="molecule type" value="Genomic_DNA"/>
</dbReference>
<evidence type="ECO:0000313" key="2">
    <source>
        <dbReference type="Proteomes" id="UP001165960"/>
    </source>
</evidence>
<protein>
    <submittedName>
        <fullName evidence="1">Uncharacterized protein</fullName>
    </submittedName>
</protein>
<dbReference type="Proteomes" id="UP001165960">
    <property type="component" value="Unassembled WGS sequence"/>
</dbReference>
<name>A0ACC2THA7_9FUNG</name>
<organism evidence="1 2">
    <name type="scientific">Entomophthora muscae</name>
    <dbReference type="NCBI Taxonomy" id="34485"/>
    <lineage>
        <taxon>Eukaryota</taxon>
        <taxon>Fungi</taxon>
        <taxon>Fungi incertae sedis</taxon>
        <taxon>Zoopagomycota</taxon>
        <taxon>Entomophthoromycotina</taxon>
        <taxon>Entomophthoromycetes</taxon>
        <taxon>Entomophthorales</taxon>
        <taxon>Entomophthoraceae</taxon>
        <taxon>Entomophthora</taxon>
    </lineage>
</organism>
<evidence type="ECO:0000313" key="1">
    <source>
        <dbReference type="EMBL" id="KAJ9074059.1"/>
    </source>
</evidence>